<dbReference type="RefSeq" id="WP_189570444.1">
    <property type="nucleotide sequence ID" value="NZ_BMXI01000010.1"/>
</dbReference>
<reference evidence="4" key="2">
    <citation type="submission" date="2020-09" db="EMBL/GenBank/DDBJ databases">
        <authorList>
            <person name="Sun Q."/>
            <person name="Kim S."/>
        </authorList>
    </citation>
    <scope>NUCLEOTIDE SEQUENCE</scope>
    <source>
        <strain evidence="4">KCTC 12988</strain>
    </source>
</reference>
<reference evidence="4" key="1">
    <citation type="journal article" date="2014" name="Int. J. Syst. Evol. Microbiol.">
        <title>Complete genome sequence of Corynebacterium casei LMG S-19264T (=DSM 44701T), isolated from a smear-ripened cheese.</title>
        <authorList>
            <consortium name="US DOE Joint Genome Institute (JGI-PGF)"/>
            <person name="Walter F."/>
            <person name="Albersmeier A."/>
            <person name="Kalinowski J."/>
            <person name="Ruckert C."/>
        </authorList>
    </citation>
    <scope>NUCLEOTIDE SEQUENCE</scope>
    <source>
        <strain evidence="4">KCTC 12988</strain>
    </source>
</reference>
<keyword evidence="5" id="KW-1185">Reference proteome</keyword>
<dbReference type="GO" id="GO:0005737">
    <property type="term" value="C:cytoplasm"/>
    <property type="evidence" value="ECO:0007669"/>
    <property type="project" value="UniProtKB-SubCell"/>
</dbReference>
<comment type="subcellular location">
    <subcellularLocation>
        <location evidence="3">Cytoplasm</location>
    </subcellularLocation>
</comment>
<evidence type="ECO:0000313" key="5">
    <source>
        <dbReference type="Proteomes" id="UP000644507"/>
    </source>
</evidence>
<evidence type="ECO:0000256" key="3">
    <source>
        <dbReference type="HAMAP-Rule" id="MF_01385"/>
    </source>
</evidence>
<protein>
    <recommendedName>
        <fullName evidence="3">Urease accessory protein UreF</fullName>
    </recommendedName>
</protein>
<comment type="subunit">
    <text evidence="3">UreD, UreF and UreG form a complex that acts as a GTP-hydrolysis-dependent molecular chaperone, activating the urease apoprotein by helping to assemble the nickel containing metallocenter of UreC. The UreE protein probably delivers the nickel.</text>
</comment>
<dbReference type="PANTHER" id="PTHR33620:SF1">
    <property type="entry name" value="UREASE ACCESSORY PROTEIN F"/>
    <property type="match status" value="1"/>
</dbReference>
<organism evidence="4 5">
    <name type="scientific">Roseibacillus persicicus</name>
    <dbReference type="NCBI Taxonomy" id="454148"/>
    <lineage>
        <taxon>Bacteria</taxon>
        <taxon>Pseudomonadati</taxon>
        <taxon>Verrucomicrobiota</taxon>
        <taxon>Verrucomicrobiia</taxon>
        <taxon>Verrucomicrobiales</taxon>
        <taxon>Verrucomicrobiaceae</taxon>
        <taxon>Roseibacillus</taxon>
    </lineage>
</organism>
<dbReference type="Pfam" id="PF01730">
    <property type="entry name" value="UreF"/>
    <property type="match status" value="1"/>
</dbReference>
<sequence>MSTTKPDTSWLGLVLPFADTAAPVGGYAHSYGLEGLVQDGAVRTLEEFRLFLRRDVWASLQKVDLPLMELTYAAAECEDWSEVRAIDELAWALRPTRQLREAAGKVGRQQWRLFQRTWGKDEEEPDCFTSYQAPVVAGVVFSARGVPCEGGVRILAYQTYSALLQSALKLLPVGPMAVQELLHEMMLLLESREQDSRPVRKEDLGTFNPLWDIAASRHERAEARLFLS</sequence>
<dbReference type="PIRSF" id="PIRSF009467">
    <property type="entry name" value="Ureas_acces_UreF"/>
    <property type="match status" value="1"/>
</dbReference>
<dbReference type="EMBL" id="BMXI01000010">
    <property type="protein sequence ID" value="GHC57352.1"/>
    <property type="molecule type" value="Genomic_DNA"/>
</dbReference>
<comment type="caution">
    <text evidence="4">The sequence shown here is derived from an EMBL/GenBank/DDBJ whole genome shotgun (WGS) entry which is preliminary data.</text>
</comment>
<comment type="similarity">
    <text evidence="3">Belongs to the UreF family.</text>
</comment>
<dbReference type="HAMAP" id="MF_01385">
    <property type="entry name" value="UreF"/>
    <property type="match status" value="1"/>
</dbReference>
<keyword evidence="2 3" id="KW-0143">Chaperone</keyword>
<dbReference type="InterPro" id="IPR002639">
    <property type="entry name" value="UreF"/>
</dbReference>
<comment type="function">
    <text evidence="3">Required for maturation of urease via the functional incorporation of the urease nickel metallocenter.</text>
</comment>
<dbReference type="AlphaFoldDB" id="A0A918WJG8"/>
<dbReference type="InterPro" id="IPR038277">
    <property type="entry name" value="UreF_sf"/>
</dbReference>
<name>A0A918WJG8_9BACT</name>
<dbReference type="Gene3D" id="1.10.4190.10">
    <property type="entry name" value="Urease accessory protein UreF"/>
    <property type="match status" value="1"/>
</dbReference>
<evidence type="ECO:0000256" key="2">
    <source>
        <dbReference type="ARBA" id="ARBA00023186"/>
    </source>
</evidence>
<evidence type="ECO:0000256" key="1">
    <source>
        <dbReference type="ARBA" id="ARBA00022988"/>
    </source>
</evidence>
<dbReference type="GO" id="GO:0016151">
    <property type="term" value="F:nickel cation binding"/>
    <property type="evidence" value="ECO:0007669"/>
    <property type="project" value="UniProtKB-UniRule"/>
</dbReference>
<accession>A0A918WJG8</accession>
<dbReference type="PANTHER" id="PTHR33620">
    <property type="entry name" value="UREASE ACCESSORY PROTEIN F"/>
    <property type="match status" value="1"/>
</dbReference>
<evidence type="ECO:0000313" key="4">
    <source>
        <dbReference type="EMBL" id="GHC57352.1"/>
    </source>
</evidence>
<keyword evidence="1 3" id="KW-0996">Nickel insertion</keyword>
<proteinExistence type="inferred from homology"/>
<dbReference type="Proteomes" id="UP000644507">
    <property type="component" value="Unassembled WGS sequence"/>
</dbReference>
<gene>
    <name evidence="3" type="primary">ureF</name>
    <name evidence="4" type="ORF">GCM10007100_25380</name>
</gene>
<keyword evidence="3" id="KW-0963">Cytoplasm</keyword>